<dbReference type="Pfam" id="PF00097">
    <property type="entry name" value="zf-C3HC4"/>
    <property type="match status" value="1"/>
</dbReference>
<dbReference type="PROSITE" id="PS50089">
    <property type="entry name" value="ZF_RING_2"/>
    <property type="match status" value="1"/>
</dbReference>
<evidence type="ECO:0000256" key="7">
    <source>
        <dbReference type="SAM" id="MobiDB-lite"/>
    </source>
</evidence>
<reference evidence="9" key="1">
    <citation type="journal article" date="2023" name="Mol. Phylogenet. Evol.">
        <title>Genome-scale phylogeny and comparative genomics of the fungal order Sordariales.</title>
        <authorList>
            <person name="Hensen N."/>
            <person name="Bonometti L."/>
            <person name="Westerberg I."/>
            <person name="Brannstrom I.O."/>
            <person name="Guillou S."/>
            <person name="Cros-Aarteil S."/>
            <person name="Calhoun S."/>
            <person name="Haridas S."/>
            <person name="Kuo A."/>
            <person name="Mondo S."/>
            <person name="Pangilinan J."/>
            <person name="Riley R."/>
            <person name="LaButti K."/>
            <person name="Andreopoulos B."/>
            <person name="Lipzen A."/>
            <person name="Chen C."/>
            <person name="Yan M."/>
            <person name="Daum C."/>
            <person name="Ng V."/>
            <person name="Clum A."/>
            <person name="Steindorff A."/>
            <person name="Ohm R.A."/>
            <person name="Martin F."/>
            <person name="Silar P."/>
            <person name="Natvig D.O."/>
            <person name="Lalanne C."/>
            <person name="Gautier V."/>
            <person name="Ament-Velasquez S.L."/>
            <person name="Kruys A."/>
            <person name="Hutchinson M.I."/>
            <person name="Powell A.J."/>
            <person name="Barry K."/>
            <person name="Miller A.N."/>
            <person name="Grigoriev I.V."/>
            <person name="Debuchy R."/>
            <person name="Gladieux P."/>
            <person name="Hiltunen Thoren M."/>
            <person name="Johannesson H."/>
        </authorList>
    </citation>
    <scope>NUCLEOTIDE SEQUENCE</scope>
    <source>
        <strain evidence="9">CBS 892.96</strain>
    </source>
</reference>
<comment type="subcellular location">
    <subcellularLocation>
        <location evidence="1">Cytoplasm</location>
    </subcellularLocation>
</comment>
<keyword evidence="5" id="KW-0862">Zinc</keyword>
<feature type="region of interest" description="Disordered" evidence="7">
    <location>
        <begin position="395"/>
        <end position="419"/>
    </location>
</feature>
<protein>
    <recommendedName>
        <fullName evidence="8">RING-type domain-containing protein</fullName>
    </recommendedName>
</protein>
<feature type="region of interest" description="Disordered" evidence="7">
    <location>
        <begin position="666"/>
        <end position="703"/>
    </location>
</feature>
<evidence type="ECO:0000313" key="9">
    <source>
        <dbReference type="EMBL" id="KAK4176068.1"/>
    </source>
</evidence>
<dbReference type="PANTHER" id="PTHR12983">
    <property type="entry name" value="RING FINGER 10 FAMILY MEMBER"/>
    <property type="match status" value="1"/>
</dbReference>
<dbReference type="InterPro" id="IPR013083">
    <property type="entry name" value="Znf_RING/FYVE/PHD"/>
</dbReference>
<dbReference type="PANTHER" id="PTHR12983:SF9">
    <property type="entry name" value="E3 UBIQUITIN-PROTEIN LIGASE RNF10"/>
    <property type="match status" value="1"/>
</dbReference>
<evidence type="ECO:0000313" key="10">
    <source>
        <dbReference type="Proteomes" id="UP001302321"/>
    </source>
</evidence>
<dbReference type="PROSITE" id="PS00518">
    <property type="entry name" value="ZF_RING_1"/>
    <property type="match status" value="1"/>
</dbReference>
<reference evidence="9" key="2">
    <citation type="submission" date="2023-05" db="EMBL/GenBank/DDBJ databases">
        <authorList>
            <consortium name="Lawrence Berkeley National Laboratory"/>
            <person name="Steindorff A."/>
            <person name="Hensen N."/>
            <person name="Bonometti L."/>
            <person name="Westerberg I."/>
            <person name="Brannstrom I.O."/>
            <person name="Guillou S."/>
            <person name="Cros-Aarteil S."/>
            <person name="Calhoun S."/>
            <person name="Haridas S."/>
            <person name="Kuo A."/>
            <person name="Mondo S."/>
            <person name="Pangilinan J."/>
            <person name="Riley R."/>
            <person name="Labutti K."/>
            <person name="Andreopoulos B."/>
            <person name="Lipzen A."/>
            <person name="Chen C."/>
            <person name="Yanf M."/>
            <person name="Daum C."/>
            <person name="Ng V."/>
            <person name="Clum A."/>
            <person name="Ohm R."/>
            <person name="Martin F."/>
            <person name="Silar P."/>
            <person name="Natvig D."/>
            <person name="Lalanne C."/>
            <person name="Gautier V."/>
            <person name="Ament-Velasquez S.L."/>
            <person name="Kruys A."/>
            <person name="Hutchinson M.I."/>
            <person name="Powell A.J."/>
            <person name="Barry K."/>
            <person name="Miller A.N."/>
            <person name="Grigoriev I.V."/>
            <person name="Debuchy R."/>
            <person name="Gladieux P."/>
            <person name="Thoren M.H."/>
            <person name="Johannesson H."/>
        </authorList>
    </citation>
    <scope>NUCLEOTIDE SEQUENCE</scope>
    <source>
        <strain evidence="9">CBS 892.96</strain>
    </source>
</reference>
<keyword evidence="4 6" id="KW-0863">Zinc-finger</keyword>
<feature type="compositionally biased region" description="Polar residues" evidence="7">
    <location>
        <begin position="27"/>
        <end position="37"/>
    </location>
</feature>
<feature type="region of interest" description="Disordered" evidence="7">
    <location>
        <begin position="1"/>
        <end position="108"/>
    </location>
</feature>
<evidence type="ECO:0000256" key="5">
    <source>
        <dbReference type="ARBA" id="ARBA00022833"/>
    </source>
</evidence>
<dbReference type="InterPro" id="IPR018957">
    <property type="entry name" value="Znf_C3HC4_RING-type"/>
</dbReference>
<feature type="compositionally biased region" description="Polar residues" evidence="7">
    <location>
        <begin position="606"/>
        <end position="615"/>
    </location>
</feature>
<dbReference type="GO" id="GO:0045944">
    <property type="term" value="P:positive regulation of transcription by RNA polymerase II"/>
    <property type="evidence" value="ECO:0007669"/>
    <property type="project" value="TreeGrafter"/>
</dbReference>
<feature type="region of interest" description="Disordered" evidence="7">
    <location>
        <begin position="606"/>
        <end position="634"/>
    </location>
</feature>
<feature type="compositionally biased region" description="Basic residues" evidence="7">
    <location>
        <begin position="89"/>
        <end position="99"/>
    </location>
</feature>
<dbReference type="SUPFAM" id="SSF57850">
    <property type="entry name" value="RING/U-box"/>
    <property type="match status" value="1"/>
</dbReference>
<evidence type="ECO:0000256" key="6">
    <source>
        <dbReference type="PROSITE-ProRule" id="PRU00175"/>
    </source>
</evidence>
<gene>
    <name evidence="9" type="ORF">QBC36DRAFT_330107</name>
</gene>
<evidence type="ECO:0000256" key="3">
    <source>
        <dbReference type="ARBA" id="ARBA00022723"/>
    </source>
</evidence>
<keyword evidence="3" id="KW-0479">Metal-binding</keyword>
<feature type="compositionally biased region" description="Low complexity" evidence="7">
    <location>
        <begin position="38"/>
        <end position="49"/>
    </location>
</feature>
<evidence type="ECO:0000256" key="4">
    <source>
        <dbReference type="ARBA" id="ARBA00022771"/>
    </source>
</evidence>
<dbReference type="InterPro" id="IPR039739">
    <property type="entry name" value="MAG2/RNF10"/>
</dbReference>
<proteinExistence type="predicted"/>
<sequence>MATDISRPSPDEWFASERASAERTEKPQSTSSLEANMSSTSSVPSKVPSAAPPNHSPAPPQTPAAANFDTSRRQTQSPLHAPGQPRKGQGARKQHRNQRRVGPLFGDSHMDEEDAMAEIRALRNTSSRRGQTSITHLMNYALPPRPYEGSHAPYSRSYRRNPAWGVGSGYHAVDKARYIHANYRFVVAPEGNYTSQAADADQHLEWTDVLQVIASTESQQTSCPICLSEPVAPRMANCGHIFCLPCLMRFMNTSVGDGTEKKQPKWRKCPICEDSIQLSDVRPVRFYAGQESPLPRPGDDVILRLMARNPKSTLALPRESGAEVLESGEDVPWHWAANVLDYARIMRGTGRYMAEQFDREIEDLLKQEKEDELLYQEDTEWTQKAVRAINNAKEKMVGAEESQSQSSSSKAPELVPPTDQKPHEQGFYFYTSPPHLYLSPLDIRILKTKFGSFSAFPSTLLPRVEHISTGHVVDDALRKRAKYLGHLPQGCLISFLECDWTDIVPSDVLATFAEDIERRRKRNRDKAAQEERERIQAERVEAAQVRGARRQLGVLDEDITALRFGNAGFMDEPPVNMDDFLPLGATASGTSPPNPRNGFGTLGEISTSPSGSRTVWGTPAIAGGPISTMPRPRVDDGWLKDDAVLETLGAADMTFQMEAMGIAEAGPSSSSAAAALTGGGGGGGKKKKKQKITLMSTGGKRGL</sequence>
<comment type="caution">
    <text evidence="9">The sequence shown here is derived from an EMBL/GenBank/DDBJ whole genome shotgun (WGS) entry which is preliminary data.</text>
</comment>
<dbReference type="Proteomes" id="UP001302321">
    <property type="component" value="Unassembled WGS sequence"/>
</dbReference>
<dbReference type="InterPro" id="IPR017907">
    <property type="entry name" value="Znf_RING_CS"/>
</dbReference>
<keyword evidence="10" id="KW-1185">Reference proteome</keyword>
<dbReference type="CDD" id="cd16536">
    <property type="entry name" value="RING-HC_RNF10"/>
    <property type="match status" value="1"/>
</dbReference>
<dbReference type="EMBL" id="MU866210">
    <property type="protein sequence ID" value="KAK4176068.1"/>
    <property type="molecule type" value="Genomic_DNA"/>
</dbReference>
<dbReference type="SMART" id="SM00184">
    <property type="entry name" value="RING"/>
    <property type="match status" value="1"/>
</dbReference>
<dbReference type="AlphaFoldDB" id="A0AAN6W6T7"/>
<dbReference type="InterPro" id="IPR001841">
    <property type="entry name" value="Znf_RING"/>
</dbReference>
<feature type="compositionally biased region" description="Low complexity" evidence="7">
    <location>
        <begin position="666"/>
        <end position="676"/>
    </location>
</feature>
<dbReference type="GO" id="GO:0005737">
    <property type="term" value="C:cytoplasm"/>
    <property type="evidence" value="ECO:0007669"/>
    <property type="project" value="UniProtKB-SubCell"/>
</dbReference>
<dbReference type="GO" id="GO:0000976">
    <property type="term" value="F:transcription cis-regulatory region binding"/>
    <property type="evidence" value="ECO:0007669"/>
    <property type="project" value="TreeGrafter"/>
</dbReference>
<organism evidence="9 10">
    <name type="scientific">Triangularia setosa</name>
    <dbReference type="NCBI Taxonomy" id="2587417"/>
    <lineage>
        <taxon>Eukaryota</taxon>
        <taxon>Fungi</taxon>
        <taxon>Dikarya</taxon>
        <taxon>Ascomycota</taxon>
        <taxon>Pezizomycotina</taxon>
        <taxon>Sordariomycetes</taxon>
        <taxon>Sordariomycetidae</taxon>
        <taxon>Sordariales</taxon>
        <taxon>Podosporaceae</taxon>
        <taxon>Triangularia</taxon>
    </lineage>
</organism>
<evidence type="ECO:0000256" key="2">
    <source>
        <dbReference type="ARBA" id="ARBA00022490"/>
    </source>
</evidence>
<accession>A0AAN6W6T7</accession>
<keyword evidence="2" id="KW-0963">Cytoplasm</keyword>
<name>A0AAN6W6T7_9PEZI</name>
<evidence type="ECO:0000259" key="8">
    <source>
        <dbReference type="PROSITE" id="PS50089"/>
    </source>
</evidence>
<dbReference type="Gene3D" id="3.30.40.10">
    <property type="entry name" value="Zinc/RING finger domain, C3HC4 (zinc finger)"/>
    <property type="match status" value="1"/>
</dbReference>
<feature type="compositionally biased region" description="Pro residues" evidence="7">
    <location>
        <begin position="50"/>
        <end position="62"/>
    </location>
</feature>
<feature type="domain" description="RING-type" evidence="8">
    <location>
        <begin position="223"/>
        <end position="273"/>
    </location>
</feature>
<evidence type="ECO:0000256" key="1">
    <source>
        <dbReference type="ARBA" id="ARBA00004496"/>
    </source>
</evidence>
<dbReference type="GO" id="GO:0008270">
    <property type="term" value="F:zinc ion binding"/>
    <property type="evidence" value="ECO:0007669"/>
    <property type="project" value="UniProtKB-KW"/>
</dbReference>